<evidence type="ECO:0000256" key="1">
    <source>
        <dbReference type="SAM" id="MobiDB-lite"/>
    </source>
</evidence>
<proteinExistence type="predicted"/>
<accession>A0A699X1J9</accession>
<sequence length="94" mass="10085">RQPDGGSRATVVAHAQAEFRFPAQPDVACVAGRAGLRHVRSRPASAAIRRPSDLADQRSGRPELHQPAGRSAAHCAVCGDELLQRRPGRHAHRA</sequence>
<feature type="non-terminal residue" evidence="2">
    <location>
        <position position="1"/>
    </location>
</feature>
<feature type="compositionally biased region" description="Basic and acidic residues" evidence="1">
    <location>
        <begin position="50"/>
        <end position="64"/>
    </location>
</feature>
<dbReference type="EMBL" id="BKCJ011781493">
    <property type="protein sequence ID" value="GFD52380.1"/>
    <property type="molecule type" value="Genomic_DNA"/>
</dbReference>
<evidence type="ECO:0000313" key="2">
    <source>
        <dbReference type="EMBL" id="GFD52380.1"/>
    </source>
</evidence>
<gene>
    <name evidence="2" type="ORF">Tci_924349</name>
</gene>
<name>A0A699X1J9_TANCI</name>
<protein>
    <submittedName>
        <fullName evidence="2">Uncharacterized protein</fullName>
    </submittedName>
</protein>
<reference evidence="2" key="1">
    <citation type="journal article" date="2019" name="Sci. Rep.">
        <title>Draft genome of Tanacetum cinerariifolium, the natural source of mosquito coil.</title>
        <authorList>
            <person name="Yamashiro T."/>
            <person name="Shiraishi A."/>
            <person name="Satake H."/>
            <person name="Nakayama K."/>
        </authorList>
    </citation>
    <scope>NUCLEOTIDE SEQUENCE</scope>
</reference>
<dbReference type="AlphaFoldDB" id="A0A699X1J9"/>
<feature type="region of interest" description="Disordered" evidence="1">
    <location>
        <begin position="41"/>
        <end position="72"/>
    </location>
</feature>
<comment type="caution">
    <text evidence="2">The sequence shown here is derived from an EMBL/GenBank/DDBJ whole genome shotgun (WGS) entry which is preliminary data.</text>
</comment>
<organism evidence="2">
    <name type="scientific">Tanacetum cinerariifolium</name>
    <name type="common">Dalmatian daisy</name>
    <name type="synonym">Chrysanthemum cinerariifolium</name>
    <dbReference type="NCBI Taxonomy" id="118510"/>
    <lineage>
        <taxon>Eukaryota</taxon>
        <taxon>Viridiplantae</taxon>
        <taxon>Streptophyta</taxon>
        <taxon>Embryophyta</taxon>
        <taxon>Tracheophyta</taxon>
        <taxon>Spermatophyta</taxon>
        <taxon>Magnoliopsida</taxon>
        <taxon>eudicotyledons</taxon>
        <taxon>Gunneridae</taxon>
        <taxon>Pentapetalae</taxon>
        <taxon>asterids</taxon>
        <taxon>campanulids</taxon>
        <taxon>Asterales</taxon>
        <taxon>Asteraceae</taxon>
        <taxon>Asteroideae</taxon>
        <taxon>Anthemideae</taxon>
        <taxon>Anthemidinae</taxon>
        <taxon>Tanacetum</taxon>
    </lineage>
</organism>